<dbReference type="InterPro" id="IPR013589">
    <property type="entry name" value="Bac_transglu_N"/>
</dbReference>
<dbReference type="PANTHER" id="PTHR33490:SF1">
    <property type="entry name" value="SLL1233 PROTEIN"/>
    <property type="match status" value="1"/>
</dbReference>
<protein>
    <submittedName>
        <fullName evidence="2">Transglutaminase-like putative cysteine protease</fullName>
    </submittedName>
</protein>
<dbReference type="RefSeq" id="WP_238251329.1">
    <property type="nucleotide sequence ID" value="NZ_BPQX01000051.1"/>
</dbReference>
<evidence type="ECO:0000313" key="2">
    <source>
        <dbReference type="EMBL" id="MDQ0441733.1"/>
    </source>
</evidence>
<sequence>MPILSVRHRTVYRYRRPVSFGEHRIMIRPRDSYDQRLIEASLDIDPAPATLRWMFDVFGNCVAVATFDTRAETLTFDGRITLEHTPEHAPVFPLAPHAVLYPFGYGVEDMPDLSRSIERAWPDPRHEVDAWARSFLPAEGRILTQDLLAAMTRRIRATFTYVARSEKGVQDPLTTLRTKRGSCRDFAVLMMEAVRALGMAARFVSGYLYNPGNDRGRHVGGGSTHAWVQVYLPGAGWVEFDPTNGIVGNRDLIRVAVARAPAQALPLQGSFFGLSSDDLGMIVEVDVTESADDNVHGLAGNAAPPLR</sequence>
<name>A0ABU0HIS9_9HYPH</name>
<dbReference type="Pfam" id="PF08379">
    <property type="entry name" value="Bact_transglu_N"/>
    <property type="match status" value="1"/>
</dbReference>
<feature type="domain" description="Transglutaminase-like" evidence="1">
    <location>
        <begin position="175"/>
        <end position="244"/>
    </location>
</feature>
<keyword evidence="3" id="KW-1185">Reference proteome</keyword>
<dbReference type="SMART" id="SM00460">
    <property type="entry name" value="TGc"/>
    <property type="match status" value="1"/>
</dbReference>
<dbReference type="InterPro" id="IPR038765">
    <property type="entry name" value="Papain-like_cys_pep_sf"/>
</dbReference>
<evidence type="ECO:0000313" key="3">
    <source>
        <dbReference type="Proteomes" id="UP001236369"/>
    </source>
</evidence>
<reference evidence="2 3" key="1">
    <citation type="submission" date="2023-07" db="EMBL/GenBank/DDBJ databases">
        <title>Genomic Encyclopedia of Type Strains, Phase IV (KMG-IV): sequencing the most valuable type-strain genomes for metagenomic binning, comparative biology and taxonomic classification.</title>
        <authorList>
            <person name="Goeker M."/>
        </authorList>
    </citation>
    <scope>NUCLEOTIDE SEQUENCE [LARGE SCALE GENOMIC DNA]</scope>
    <source>
        <strain evidence="2 3">DSM 19562</strain>
    </source>
</reference>
<dbReference type="Pfam" id="PF01841">
    <property type="entry name" value="Transglut_core"/>
    <property type="match status" value="1"/>
</dbReference>
<comment type="caution">
    <text evidence="2">The sequence shown here is derived from an EMBL/GenBank/DDBJ whole genome shotgun (WGS) entry which is preliminary data.</text>
</comment>
<organism evidence="2 3">
    <name type="scientific">Methylobacterium persicinum</name>
    <dbReference type="NCBI Taxonomy" id="374426"/>
    <lineage>
        <taxon>Bacteria</taxon>
        <taxon>Pseudomonadati</taxon>
        <taxon>Pseudomonadota</taxon>
        <taxon>Alphaproteobacteria</taxon>
        <taxon>Hyphomicrobiales</taxon>
        <taxon>Methylobacteriaceae</taxon>
        <taxon>Methylobacterium</taxon>
    </lineage>
</organism>
<dbReference type="SUPFAM" id="SSF54001">
    <property type="entry name" value="Cysteine proteinases"/>
    <property type="match status" value="1"/>
</dbReference>
<dbReference type="PANTHER" id="PTHR33490">
    <property type="entry name" value="BLR5614 PROTEIN-RELATED"/>
    <property type="match status" value="1"/>
</dbReference>
<dbReference type="EMBL" id="JAUSVV010000002">
    <property type="protein sequence ID" value="MDQ0441733.1"/>
    <property type="molecule type" value="Genomic_DNA"/>
</dbReference>
<gene>
    <name evidence="2" type="ORF">QO016_001216</name>
</gene>
<dbReference type="Gene3D" id="3.10.620.30">
    <property type="match status" value="1"/>
</dbReference>
<proteinExistence type="predicted"/>
<accession>A0ABU0HIS9</accession>
<dbReference type="Proteomes" id="UP001236369">
    <property type="component" value="Unassembled WGS sequence"/>
</dbReference>
<evidence type="ECO:0000259" key="1">
    <source>
        <dbReference type="SMART" id="SM00460"/>
    </source>
</evidence>
<dbReference type="InterPro" id="IPR002931">
    <property type="entry name" value="Transglutaminase-like"/>
</dbReference>